<sequence>MQVHDGVLLGVCTQEMHWQKQIKAVLKRTALHR</sequence>
<dbReference type="EMBL" id="CAJDKC010000004">
    <property type="protein sequence ID" value="CAD0360382.1"/>
    <property type="molecule type" value="Genomic_DNA"/>
</dbReference>
<protein>
    <submittedName>
        <fullName evidence="1">Uncharacterized protein</fullName>
    </submittedName>
</protein>
<evidence type="ECO:0000313" key="2">
    <source>
        <dbReference type="Proteomes" id="UP000587508"/>
    </source>
</evidence>
<dbReference type="EMBL" id="CAJDKC010000004">
    <property type="protein sequence ID" value="CAD0360380.1"/>
    <property type="molecule type" value="Genomic_DNA"/>
</dbReference>
<gene>
    <name evidence="1" type="ORF">CFBP7900_32060</name>
</gene>
<comment type="caution">
    <text evidence="1">The sequence shown here is derived from an EMBL/GenBank/DDBJ whole genome shotgun (WGS) entry which is preliminary data.</text>
</comment>
<dbReference type="Proteomes" id="UP000587508">
    <property type="component" value="Unassembled WGS sequence"/>
</dbReference>
<organism evidence="1 2">
    <name type="scientific">Xanthomonas hortorum pv. carotae</name>
    <dbReference type="NCBI Taxonomy" id="487904"/>
    <lineage>
        <taxon>Bacteria</taxon>
        <taxon>Pseudomonadati</taxon>
        <taxon>Pseudomonadota</taxon>
        <taxon>Gammaproteobacteria</taxon>
        <taxon>Lysobacterales</taxon>
        <taxon>Lysobacteraceae</taxon>
        <taxon>Xanthomonas</taxon>
    </lineage>
</organism>
<reference evidence="1 2" key="1">
    <citation type="submission" date="2020-07" db="EMBL/GenBank/DDBJ databases">
        <authorList>
            <person name="Pothier F. J."/>
        </authorList>
    </citation>
    <scope>NUCLEOTIDE SEQUENCE [LARGE SCALE GENOMIC DNA]</scope>
    <source>
        <strain evidence="1 2">CFBP 7900</strain>
    </source>
</reference>
<dbReference type="AlphaFoldDB" id="A0A6V7FA01"/>
<name>A0A6V7FA01_9XANT</name>
<evidence type="ECO:0000313" key="1">
    <source>
        <dbReference type="EMBL" id="CAD0360382.1"/>
    </source>
</evidence>
<accession>A0A6V7FA01</accession>
<proteinExistence type="predicted"/>